<organism evidence="1">
    <name type="scientific">Microbacterium sp. A8/3-1</name>
    <dbReference type="NCBI Taxonomy" id="3160749"/>
    <lineage>
        <taxon>Bacteria</taxon>
        <taxon>Bacillati</taxon>
        <taxon>Actinomycetota</taxon>
        <taxon>Actinomycetes</taxon>
        <taxon>Micrococcales</taxon>
        <taxon>Microbacteriaceae</taxon>
        <taxon>Microbacterium</taxon>
    </lineage>
</organism>
<reference evidence="1" key="1">
    <citation type="submission" date="2024-06" db="EMBL/GenBank/DDBJ databases">
        <title>Draft genome sequence of Microbacterium sp. strain A8/3-1, isolated from Oxytropis tragacanthoides Fisch. ex DC. Root nodules in the Altai region of Russia.</title>
        <authorList>
            <person name="Sazanova A."/>
            <person name="Guro P."/>
            <person name="Kuznetsova I."/>
            <person name="Belimov A."/>
            <person name="Safronova V."/>
        </authorList>
    </citation>
    <scope>NUCLEOTIDE SEQUENCE</scope>
    <source>
        <strain evidence="1">A8/3-1</strain>
    </source>
</reference>
<dbReference type="RefSeq" id="WP_350350155.1">
    <property type="nucleotide sequence ID" value="NZ_CP158357.1"/>
</dbReference>
<dbReference type="InterPro" id="IPR023375">
    <property type="entry name" value="ADC_dom_sf"/>
</dbReference>
<dbReference type="SUPFAM" id="SSF160104">
    <property type="entry name" value="Acetoacetate decarboxylase-like"/>
    <property type="match status" value="1"/>
</dbReference>
<gene>
    <name evidence="1" type="ORF">ABS642_11400</name>
</gene>
<name>A0AAU7VQN4_9MICO</name>
<proteinExistence type="predicted"/>
<dbReference type="AlphaFoldDB" id="A0AAU7VQN4"/>
<evidence type="ECO:0000313" key="1">
    <source>
        <dbReference type="EMBL" id="XBX76520.1"/>
    </source>
</evidence>
<dbReference type="EMBL" id="CP158357">
    <property type="protein sequence ID" value="XBX76520.1"/>
    <property type="molecule type" value="Genomic_DNA"/>
</dbReference>
<accession>A0AAU7VQN4</accession>
<protein>
    <submittedName>
        <fullName evidence="1">Uncharacterized protein</fullName>
    </submittedName>
</protein>
<sequence length="214" mass="22867">MTRERRIRLPNIVKSANTTFSCHVPDGLVDIGPLADLSAPTDCISQLSVDHFFVTFSAVSSNFNGVEYVDYNEVIIKVPVVVADRPFVFPPRTYVDNELSLVRGYQLGFNKYMTAVAGAVEGRVAFDGKGLQIEGEVRPDEPMEQSAALAAAAGGFILSDGGVAMELVVSDHTQSADSGWLGAGGGGVIAGRHFDVKAARRTADRFVLHHATAL</sequence>
<dbReference type="Gene3D" id="2.40.400.10">
    <property type="entry name" value="Acetoacetate decarboxylase-like"/>
    <property type="match status" value="1"/>
</dbReference>